<feature type="transmembrane region" description="Helical" evidence="7">
    <location>
        <begin position="59"/>
        <end position="81"/>
    </location>
</feature>
<feature type="transmembrane region" description="Helical" evidence="7">
    <location>
        <begin position="185"/>
        <end position="206"/>
    </location>
</feature>
<evidence type="ECO:0000256" key="7">
    <source>
        <dbReference type="RuleBase" id="RU363032"/>
    </source>
</evidence>
<dbReference type="Gene3D" id="1.10.3720.10">
    <property type="entry name" value="MetI-like"/>
    <property type="match status" value="1"/>
</dbReference>
<evidence type="ECO:0000313" key="9">
    <source>
        <dbReference type="EMBL" id="MZP28984.1"/>
    </source>
</evidence>
<comment type="similarity">
    <text evidence="7">Belongs to the binding-protein-dependent transport system permease family.</text>
</comment>
<comment type="subcellular location">
    <subcellularLocation>
        <location evidence="1 7">Cell membrane</location>
        <topology evidence="1 7">Multi-pass membrane protein</topology>
    </subcellularLocation>
</comment>
<keyword evidence="5 7" id="KW-1133">Transmembrane helix</keyword>
<dbReference type="PANTHER" id="PTHR30151:SF16">
    <property type="entry name" value="ABC TRANSPORTER PERMEASE PROTEIN"/>
    <property type="match status" value="1"/>
</dbReference>
<evidence type="ECO:0000256" key="2">
    <source>
        <dbReference type="ARBA" id="ARBA00022448"/>
    </source>
</evidence>
<keyword evidence="6 7" id="KW-0472">Membrane</keyword>
<evidence type="ECO:0000313" key="10">
    <source>
        <dbReference type="Proteomes" id="UP000463470"/>
    </source>
</evidence>
<evidence type="ECO:0000256" key="3">
    <source>
        <dbReference type="ARBA" id="ARBA00022475"/>
    </source>
</evidence>
<comment type="caution">
    <text evidence="9">The sequence shown here is derived from an EMBL/GenBank/DDBJ whole genome shotgun (WGS) entry which is preliminary data.</text>
</comment>
<organism evidence="9 10">
    <name type="scientific">Heliomicrobium undosum</name>
    <dbReference type="NCBI Taxonomy" id="121734"/>
    <lineage>
        <taxon>Bacteria</taxon>
        <taxon>Bacillati</taxon>
        <taxon>Bacillota</taxon>
        <taxon>Clostridia</taxon>
        <taxon>Eubacteriales</taxon>
        <taxon>Heliobacteriaceae</taxon>
        <taxon>Heliomicrobium</taxon>
    </lineage>
</organism>
<feature type="transmembrane region" description="Helical" evidence="7">
    <location>
        <begin position="93"/>
        <end position="115"/>
    </location>
</feature>
<feature type="transmembrane region" description="Helical" evidence="7">
    <location>
        <begin position="121"/>
        <end position="140"/>
    </location>
</feature>
<keyword evidence="3" id="KW-1003">Cell membrane</keyword>
<accession>A0A845L2C7</accession>
<feature type="domain" description="ABC transmembrane type-1" evidence="8">
    <location>
        <begin position="55"/>
        <end position="239"/>
    </location>
</feature>
<dbReference type="SUPFAM" id="SSF161098">
    <property type="entry name" value="MetI-like"/>
    <property type="match status" value="1"/>
</dbReference>
<proteinExistence type="inferred from homology"/>
<evidence type="ECO:0000256" key="1">
    <source>
        <dbReference type="ARBA" id="ARBA00004651"/>
    </source>
</evidence>
<dbReference type="InterPro" id="IPR035906">
    <property type="entry name" value="MetI-like_sf"/>
</dbReference>
<keyword evidence="4 7" id="KW-0812">Transmembrane</keyword>
<keyword evidence="2 7" id="KW-0813">Transport</keyword>
<dbReference type="PANTHER" id="PTHR30151">
    <property type="entry name" value="ALKANE SULFONATE ABC TRANSPORTER-RELATED, MEMBRANE SUBUNIT"/>
    <property type="match status" value="1"/>
</dbReference>
<dbReference type="AlphaFoldDB" id="A0A845L2C7"/>
<dbReference type="GO" id="GO:0005886">
    <property type="term" value="C:plasma membrane"/>
    <property type="evidence" value="ECO:0007669"/>
    <property type="project" value="UniProtKB-SubCell"/>
</dbReference>
<dbReference type="RefSeq" id="WP_161255515.1">
    <property type="nucleotide sequence ID" value="NZ_WXEY01000003.1"/>
</dbReference>
<evidence type="ECO:0000256" key="5">
    <source>
        <dbReference type="ARBA" id="ARBA00022989"/>
    </source>
</evidence>
<evidence type="ECO:0000256" key="6">
    <source>
        <dbReference type="ARBA" id="ARBA00023136"/>
    </source>
</evidence>
<dbReference type="InterPro" id="IPR000515">
    <property type="entry name" value="MetI-like"/>
</dbReference>
<evidence type="ECO:0000256" key="4">
    <source>
        <dbReference type="ARBA" id="ARBA00022692"/>
    </source>
</evidence>
<name>A0A845L2C7_9FIRM</name>
<gene>
    <name evidence="9" type="ORF">GTO91_04575</name>
</gene>
<dbReference type="CDD" id="cd06261">
    <property type="entry name" value="TM_PBP2"/>
    <property type="match status" value="1"/>
</dbReference>
<keyword evidence="10" id="KW-1185">Reference proteome</keyword>
<dbReference type="EMBL" id="WXEY01000003">
    <property type="protein sequence ID" value="MZP28984.1"/>
    <property type="molecule type" value="Genomic_DNA"/>
</dbReference>
<dbReference type="GO" id="GO:0055085">
    <property type="term" value="P:transmembrane transport"/>
    <property type="evidence" value="ECO:0007669"/>
    <property type="project" value="InterPro"/>
</dbReference>
<sequence>MRRFRNGLAMAGAALLLIMLWQVAAMAVDNPMLPSPMEAFRAFGESFSGRLPAHLWASAFRVLVSVILSILLAVPLGLFLGRNRQADRWIAPVIFLTYPIPKIVFLPLVLLFLGIGDASKVFLITLIVFYQIVVTTRDAARSVREYDLLSLRSLGGNGWDLYRHVIIPACVPDILTSLRISMGTAVAVLFLVESFATTEGLGYFIMDAWSRAASAEMFAGIIAMGLLGFGLILLVDLAEAWLCQWQAAEQKME</sequence>
<dbReference type="Pfam" id="PF00528">
    <property type="entry name" value="BPD_transp_1"/>
    <property type="match status" value="1"/>
</dbReference>
<evidence type="ECO:0000259" key="8">
    <source>
        <dbReference type="PROSITE" id="PS50928"/>
    </source>
</evidence>
<dbReference type="Proteomes" id="UP000463470">
    <property type="component" value="Unassembled WGS sequence"/>
</dbReference>
<dbReference type="OrthoDB" id="9796361at2"/>
<protein>
    <submittedName>
        <fullName evidence="9">ABC transporter permease subunit</fullName>
    </submittedName>
</protein>
<feature type="transmembrane region" description="Helical" evidence="7">
    <location>
        <begin position="218"/>
        <end position="242"/>
    </location>
</feature>
<dbReference type="PROSITE" id="PS50928">
    <property type="entry name" value="ABC_TM1"/>
    <property type="match status" value="1"/>
</dbReference>
<reference evidence="9 10" key="1">
    <citation type="submission" date="2020-01" db="EMBL/GenBank/DDBJ databases">
        <title>Whole-genome sequence of Heliobacterium undosum DSM 13378.</title>
        <authorList>
            <person name="Kyndt J.A."/>
            <person name="Meyer T.E."/>
        </authorList>
    </citation>
    <scope>NUCLEOTIDE SEQUENCE [LARGE SCALE GENOMIC DNA]</scope>
    <source>
        <strain evidence="9 10">DSM 13378</strain>
    </source>
</reference>